<keyword evidence="1" id="KW-0472">Membrane</keyword>
<comment type="caution">
    <text evidence="2">The sequence shown here is derived from an EMBL/GenBank/DDBJ whole genome shotgun (WGS) entry which is preliminary data.</text>
</comment>
<accession>A0ABV4P7U7</accession>
<proteinExistence type="predicted"/>
<organism evidence="2 3">
    <name type="scientific">Microbulbifer epialgicus</name>
    <dbReference type="NCBI Taxonomy" id="393907"/>
    <lineage>
        <taxon>Bacteria</taxon>
        <taxon>Pseudomonadati</taxon>
        <taxon>Pseudomonadota</taxon>
        <taxon>Gammaproteobacteria</taxon>
        <taxon>Cellvibrionales</taxon>
        <taxon>Microbulbiferaceae</taxon>
        <taxon>Microbulbifer</taxon>
    </lineage>
</organism>
<dbReference type="Proteomes" id="UP001569428">
    <property type="component" value="Unassembled WGS sequence"/>
</dbReference>
<feature type="transmembrane region" description="Helical" evidence="1">
    <location>
        <begin position="20"/>
        <end position="39"/>
    </location>
</feature>
<evidence type="ECO:0008006" key="4">
    <source>
        <dbReference type="Google" id="ProtNLM"/>
    </source>
</evidence>
<evidence type="ECO:0000313" key="3">
    <source>
        <dbReference type="Proteomes" id="UP001569428"/>
    </source>
</evidence>
<dbReference type="EMBL" id="JBGMEK010000134">
    <property type="protein sequence ID" value="MFA0813760.1"/>
    <property type="molecule type" value="Genomic_DNA"/>
</dbReference>
<keyword evidence="1" id="KW-1133">Transmembrane helix</keyword>
<sequence>MNFKKFFYLIFGDNPVIRFIDHPFLVTIIPAIVGLYYGTLDIWGDDWKWVTNYKGIHELTFSTLAIVTIVTLILKGISQSLRSKVRARQNTLTEALLDLFNKLVKKKRDRFYNKAKHLSPRKDVFNLITHPDDQLGHALDETKNFLIEGLGIDSKNIGITIIQGDPHAKTKKWWYFKKCDSQKQHTRPQDLMSYNSTASYCYKTGDSIFLPDIRKGIKEGVFYESTRSRNGKLGSIFCKPVRITVKNRIYVYIFTIAVFGQNVCSPIDEDDCRACERVFDEIADRIELELYLYSMKQYRYKDGTVKGEARENAQDINA</sequence>
<reference evidence="2 3" key="1">
    <citation type="submission" date="2024-08" db="EMBL/GenBank/DDBJ databases">
        <authorList>
            <person name="Ishaq N."/>
        </authorList>
    </citation>
    <scope>NUCLEOTIDE SEQUENCE [LARGE SCALE GENOMIC DNA]</scope>
    <source>
        <strain evidence="2 3">DSM 18651</strain>
    </source>
</reference>
<name>A0ABV4P7U7_9GAMM</name>
<dbReference type="RefSeq" id="WP_371841572.1">
    <property type="nucleotide sequence ID" value="NZ_JBGMEK010000134.1"/>
</dbReference>
<evidence type="ECO:0000313" key="2">
    <source>
        <dbReference type="EMBL" id="MFA0813760.1"/>
    </source>
</evidence>
<keyword evidence="3" id="KW-1185">Reference proteome</keyword>
<protein>
    <recommendedName>
        <fullName evidence="4">GAF domain-containing protein</fullName>
    </recommendedName>
</protein>
<feature type="transmembrane region" description="Helical" evidence="1">
    <location>
        <begin position="59"/>
        <end position="78"/>
    </location>
</feature>
<keyword evidence="1" id="KW-0812">Transmembrane</keyword>
<gene>
    <name evidence="2" type="ORF">ACCI49_23005</name>
</gene>
<evidence type="ECO:0000256" key="1">
    <source>
        <dbReference type="SAM" id="Phobius"/>
    </source>
</evidence>